<evidence type="ECO:0008006" key="2">
    <source>
        <dbReference type="Google" id="ProtNLM"/>
    </source>
</evidence>
<protein>
    <recommendedName>
        <fullName evidence="2">50S ribosomal protein L35</fullName>
    </recommendedName>
</protein>
<comment type="caution">
    <text evidence="1">The sequence shown here is derived from an EMBL/GenBank/DDBJ whole genome shotgun (WGS) entry which is preliminary data.</text>
</comment>
<name>A0A0F9WVA3_9ZZZZ</name>
<organism evidence="1">
    <name type="scientific">marine sediment metagenome</name>
    <dbReference type="NCBI Taxonomy" id="412755"/>
    <lineage>
        <taxon>unclassified sequences</taxon>
        <taxon>metagenomes</taxon>
        <taxon>ecological metagenomes</taxon>
    </lineage>
</organism>
<reference evidence="1" key="1">
    <citation type="journal article" date="2015" name="Nature">
        <title>Complex archaea that bridge the gap between prokaryotes and eukaryotes.</title>
        <authorList>
            <person name="Spang A."/>
            <person name="Saw J.H."/>
            <person name="Jorgensen S.L."/>
            <person name="Zaremba-Niedzwiedzka K."/>
            <person name="Martijn J."/>
            <person name="Lind A.E."/>
            <person name="van Eijk R."/>
            <person name="Schleper C."/>
            <person name="Guy L."/>
            <person name="Ettema T.J."/>
        </authorList>
    </citation>
    <scope>NUCLEOTIDE SEQUENCE</scope>
</reference>
<proteinExistence type="predicted"/>
<gene>
    <name evidence="1" type="ORF">LCGC14_0229030</name>
</gene>
<dbReference type="EMBL" id="LAZR01000111">
    <property type="protein sequence ID" value="KKN90291.1"/>
    <property type="molecule type" value="Genomic_DNA"/>
</dbReference>
<evidence type="ECO:0000313" key="1">
    <source>
        <dbReference type="EMBL" id="KKN90291.1"/>
    </source>
</evidence>
<sequence length="75" mass="7896">MDTDLILVIGLALAVLSIPSVVSAFSDGRAPRASALTVLIAGGMIVYAINTHPGGYALEDIPTSVLHVVARYKFW</sequence>
<dbReference type="AlphaFoldDB" id="A0A0F9WVA3"/>
<accession>A0A0F9WVA3</accession>